<dbReference type="AlphaFoldDB" id="A0A9W4JHJ6"/>
<dbReference type="Proteomes" id="UP001152646">
    <property type="component" value="Unassembled WGS sequence"/>
</dbReference>
<accession>A0A9W4JHJ6</accession>
<protein>
    <submittedName>
        <fullName evidence="1">Uncharacterized protein</fullName>
    </submittedName>
</protein>
<gene>
    <name evidence="1" type="ORF">PSALAMII_LOCUS8052</name>
</gene>
<sequence length="312" mass="35515">MVTVFPSVVDISFPFNLFFSLSNNFVTLIFSDSTYEARYQHPITKFTNEMIGKAQRAREAVEERIQDLLVRNHTRSSALRTVRYVAPLHKWTRFEQEVRDAFERQDWGAHSSTITIRPLGPLGPHNTANEQVIVGDETGVQGRFQQNVSHVMSAVFGSQGLNIRFGDFKAAGVPYERTPDVIILNDQNDIKVVGELKSPWVNGHKLVENPVQNQREDSFRRQIGQLARYMQDLEVQYGVYSTYTQHVFLKQEFVGGRWSLLYSPIISDATNPPSQLTVRQCFFFLGKVAGQTGRFTNPTPPDEWAVGLEANE</sequence>
<dbReference type="EMBL" id="CAJVPA010000206">
    <property type="protein sequence ID" value="CAG8400532.1"/>
    <property type="molecule type" value="Genomic_DNA"/>
</dbReference>
<evidence type="ECO:0000313" key="2">
    <source>
        <dbReference type="Proteomes" id="UP001152646"/>
    </source>
</evidence>
<comment type="caution">
    <text evidence="1">The sequence shown here is derived from an EMBL/GenBank/DDBJ whole genome shotgun (WGS) entry which is preliminary data.</text>
</comment>
<reference evidence="1" key="1">
    <citation type="submission" date="2021-07" db="EMBL/GenBank/DDBJ databases">
        <authorList>
            <person name="Branca A.L. A."/>
        </authorList>
    </citation>
    <scope>NUCLEOTIDE SEQUENCE</scope>
</reference>
<proteinExistence type="predicted"/>
<dbReference type="OrthoDB" id="3796275at2759"/>
<organism evidence="1 2">
    <name type="scientific">Penicillium salamii</name>
    <dbReference type="NCBI Taxonomy" id="1612424"/>
    <lineage>
        <taxon>Eukaryota</taxon>
        <taxon>Fungi</taxon>
        <taxon>Dikarya</taxon>
        <taxon>Ascomycota</taxon>
        <taxon>Pezizomycotina</taxon>
        <taxon>Eurotiomycetes</taxon>
        <taxon>Eurotiomycetidae</taxon>
        <taxon>Eurotiales</taxon>
        <taxon>Aspergillaceae</taxon>
        <taxon>Penicillium</taxon>
    </lineage>
</organism>
<evidence type="ECO:0000313" key="1">
    <source>
        <dbReference type="EMBL" id="CAG8400532.1"/>
    </source>
</evidence>
<name>A0A9W4JHJ6_9EURO</name>